<proteinExistence type="predicted"/>
<name>A0A0V0JA02_SCHSO</name>
<evidence type="ECO:0000313" key="2">
    <source>
        <dbReference type="EMBL" id="JAP62042.1"/>
    </source>
</evidence>
<dbReference type="EMBL" id="GEEE01001183">
    <property type="protein sequence ID" value="JAP62042.1"/>
    <property type="molecule type" value="Transcribed_RNA"/>
</dbReference>
<gene>
    <name evidence="1" type="primary">RBM48</name>
    <name evidence="2" type="ORF">TR123440</name>
</gene>
<reference evidence="2" key="1">
    <citation type="submission" date="2016-01" db="EMBL/GenBank/DDBJ databases">
        <title>Reference transcriptome for the parasite Schistocephalus solidus: insights into the molecular evolution of parasitism.</title>
        <authorList>
            <person name="Hebert F.O."/>
            <person name="Grambauer S."/>
            <person name="Barber I."/>
            <person name="Landry C.R."/>
            <person name="Aubin-Horth N."/>
        </authorList>
    </citation>
    <scope>NUCLEOTIDE SEQUENCE</scope>
</reference>
<dbReference type="EMBL" id="GEEE01022976">
    <property type="protein sequence ID" value="JAP40249.1"/>
    <property type="molecule type" value="Transcribed_RNA"/>
</dbReference>
<accession>A0A0V0JA02</accession>
<organism evidence="2">
    <name type="scientific">Schistocephalus solidus</name>
    <name type="common">Tapeworm</name>
    <dbReference type="NCBI Taxonomy" id="70667"/>
    <lineage>
        <taxon>Eukaryota</taxon>
        <taxon>Metazoa</taxon>
        <taxon>Spiralia</taxon>
        <taxon>Lophotrochozoa</taxon>
        <taxon>Platyhelminthes</taxon>
        <taxon>Cestoda</taxon>
        <taxon>Eucestoda</taxon>
        <taxon>Diphyllobothriidea</taxon>
        <taxon>Diphyllobothriidae</taxon>
        <taxon>Schistocephalus</taxon>
    </lineage>
</organism>
<dbReference type="AlphaFoldDB" id="A0A0V0JA02"/>
<sequence length="144" mass="16291">MSPFLGLFLHRILRRLPPLNHPTRSRLRNDLRSNRLCTAAALIFIRGFTLIIKRGFPLAFEKGLLSEGTTFITGSPANFLPCISSHCNNVLHMFRNFLTLSPLASHSRMYIYTSANIPLDQRTNACEPQNHISSQHDPDACVFL</sequence>
<dbReference type="EMBL" id="GEEE01019791">
    <property type="protein sequence ID" value="JAP43434.1"/>
    <property type="molecule type" value="Transcribed_RNA"/>
</dbReference>
<evidence type="ECO:0000313" key="1">
    <source>
        <dbReference type="EMBL" id="JAP40249.1"/>
    </source>
</evidence>
<dbReference type="EMBL" id="GEEE01012639">
    <property type="protein sequence ID" value="JAP50586.1"/>
    <property type="molecule type" value="Transcribed_RNA"/>
</dbReference>
<protein>
    <submittedName>
        <fullName evidence="1">RNA-binding protein 48</fullName>
    </submittedName>
</protein>